<dbReference type="InterPro" id="IPR027417">
    <property type="entry name" value="P-loop_NTPase"/>
</dbReference>
<dbReference type="InterPro" id="IPR050773">
    <property type="entry name" value="CbxX/CfxQ_RuBisCO_ESX"/>
</dbReference>
<gene>
    <name evidence="5" type="ORF">GCM10009765_74380</name>
</gene>
<proteinExistence type="inferred from homology"/>
<dbReference type="SUPFAM" id="SSF52540">
    <property type="entry name" value="P-loop containing nucleoside triphosphate hydrolases"/>
    <property type="match status" value="1"/>
</dbReference>
<dbReference type="PANTHER" id="PTHR43392">
    <property type="entry name" value="AAA-TYPE ATPASE FAMILY PROTEIN / ANKYRIN REPEAT FAMILY PROTEIN"/>
    <property type="match status" value="1"/>
</dbReference>
<dbReference type="EMBL" id="BAAANY010000038">
    <property type="protein sequence ID" value="GAA1714508.1"/>
    <property type="molecule type" value="Genomic_DNA"/>
</dbReference>
<keyword evidence="3" id="KW-0067">ATP-binding</keyword>
<dbReference type="Gene3D" id="3.40.50.300">
    <property type="entry name" value="P-loop containing nucleotide triphosphate hydrolases"/>
    <property type="match status" value="1"/>
</dbReference>
<dbReference type="InterPro" id="IPR003959">
    <property type="entry name" value="ATPase_AAA_core"/>
</dbReference>
<dbReference type="InterPro" id="IPR012334">
    <property type="entry name" value="Pectin_lyas_fold"/>
</dbReference>
<dbReference type="InterPro" id="IPR039448">
    <property type="entry name" value="Beta_helix"/>
</dbReference>
<dbReference type="InterPro" id="IPR000641">
    <property type="entry name" value="CbxX/CfxQ"/>
</dbReference>
<dbReference type="InterPro" id="IPR041627">
    <property type="entry name" value="AAA_lid_6"/>
</dbReference>
<evidence type="ECO:0000259" key="4">
    <source>
        <dbReference type="SMART" id="SM00382"/>
    </source>
</evidence>
<dbReference type="Gene3D" id="1.10.8.60">
    <property type="match status" value="1"/>
</dbReference>
<evidence type="ECO:0000256" key="2">
    <source>
        <dbReference type="ARBA" id="ARBA00022741"/>
    </source>
</evidence>
<dbReference type="SUPFAM" id="SSF51126">
    <property type="entry name" value="Pectin lyase-like"/>
    <property type="match status" value="2"/>
</dbReference>
<dbReference type="Gene3D" id="2.160.20.10">
    <property type="entry name" value="Single-stranded right-handed beta-helix, Pectin lyase-like"/>
    <property type="match status" value="2"/>
</dbReference>
<sequence>MFLAGSVNRLAPASVTETMTATTPRGAAPVPVRTQRVAPRGWGSHRTISAALRAASNGSVISVAPGVYHENVLVDRDISIIADREHGGVELVGADGPALVSRGGTVEVRGLAVRGSGSGAAVQTSAGTLTMVDCEVSDGWLEADGYATPVLRGCRVHSVIGAGLRVHGDAKVEALGCAIEGVDGDAVVVGQSARAGLRDTVMLRPSGHGVALSDRAFVELANCTVAHTGGVGVHVDRQARAVLRESKITDTAGDAIQLVGGALDSTVAEQDPCTVEATGTTIARSGAHGLSVHGAAHAVVRECTVNTVAKSGLIAEAGGRITADDCTVSGSGSTALVARGARVEAADCTLSRAGANGVFLDGAAHVTLRRCIVSGSSFSAVHLAGEAVAELDTCTVAESPQHGVRVTGQAMVRMTGGRVEHAAMSGVQVEETGDATVRHTTIEHAAVGIRVQTPHRPLFEDCTVGATTQAGMEVAAGCGPTVRDSRFTDSEGAGVFLDRDSRATIEDCVIRDSKGSGLVVWDGARPTVRTLRVERSGKNGVYLATDAAGALDDVTITESQFPAIFVGKGARPRFRRCHVQNTDRDLNVLDGGEPTFVDCTTNDVRAVSMPATTAVARLLVSEPGGIAAPAPLSTDGSEVDDLDDLLRQLDDLVGLARAKHDVGTLVRLMQMVKRRQQAGLAPPPLSRHLVFAGNPGTGKTTVARLYGRILNALGMLARGHLVEVDRGMLVGEYVGHTAPKTQAAFRRAIGGVLFIDEAYALVPAGQSNDFGQEAISTLVKLMEDHRDQVVVIVAGYPDQMGRFIAANPGLSSRFNRTLTFDDYTVDELVEIVVHHAADHEYEVPTATREALVGYFSDSAGGQRSGNGRFARQVFQEMTERHAYRVADLDEPTKEQLSALLEADVPEPAHG</sequence>
<evidence type="ECO:0000256" key="1">
    <source>
        <dbReference type="ARBA" id="ARBA00010378"/>
    </source>
</evidence>
<dbReference type="InterPro" id="IPR006626">
    <property type="entry name" value="PbH1"/>
</dbReference>
<dbReference type="Pfam" id="PF17866">
    <property type="entry name" value="AAA_lid_6"/>
    <property type="match status" value="1"/>
</dbReference>
<keyword evidence="6" id="KW-1185">Reference proteome</keyword>
<dbReference type="SMART" id="SM00710">
    <property type="entry name" value="PbH1"/>
    <property type="match status" value="13"/>
</dbReference>
<dbReference type="InterPro" id="IPR012332">
    <property type="entry name" value="Autotransporter_pectin_lyase_C"/>
</dbReference>
<feature type="domain" description="AAA+ ATPase" evidence="4">
    <location>
        <begin position="685"/>
        <end position="824"/>
    </location>
</feature>
<evidence type="ECO:0000313" key="6">
    <source>
        <dbReference type="Proteomes" id="UP001500618"/>
    </source>
</evidence>
<dbReference type="SMART" id="SM00382">
    <property type="entry name" value="AAA"/>
    <property type="match status" value="1"/>
</dbReference>
<organism evidence="5 6">
    <name type="scientific">Fodinicola feengrottensis</name>
    <dbReference type="NCBI Taxonomy" id="435914"/>
    <lineage>
        <taxon>Bacteria</taxon>
        <taxon>Bacillati</taxon>
        <taxon>Actinomycetota</taxon>
        <taxon>Actinomycetes</taxon>
        <taxon>Mycobacteriales</taxon>
        <taxon>Fodinicola</taxon>
    </lineage>
</organism>
<dbReference type="Proteomes" id="UP001500618">
    <property type="component" value="Unassembled WGS sequence"/>
</dbReference>
<evidence type="ECO:0000313" key="5">
    <source>
        <dbReference type="EMBL" id="GAA1714508.1"/>
    </source>
</evidence>
<dbReference type="PRINTS" id="PR00819">
    <property type="entry name" value="CBXCFQXSUPER"/>
</dbReference>
<dbReference type="CDD" id="cd00009">
    <property type="entry name" value="AAA"/>
    <property type="match status" value="1"/>
</dbReference>
<dbReference type="Pfam" id="PF13229">
    <property type="entry name" value="Beta_helix"/>
    <property type="match status" value="2"/>
</dbReference>
<protein>
    <submittedName>
        <fullName evidence="5">Right-handed parallel beta-helix repeat-containing protein</fullName>
    </submittedName>
</protein>
<keyword evidence="2" id="KW-0547">Nucleotide-binding</keyword>
<dbReference type="PANTHER" id="PTHR43392:SF2">
    <property type="entry name" value="AAA-TYPE ATPASE FAMILY PROTEIN _ ANKYRIN REPEAT FAMILY PROTEIN"/>
    <property type="match status" value="1"/>
</dbReference>
<dbReference type="InterPro" id="IPR011050">
    <property type="entry name" value="Pectin_lyase_fold/virulence"/>
</dbReference>
<reference evidence="5 6" key="1">
    <citation type="journal article" date="2019" name="Int. J. Syst. Evol. Microbiol.">
        <title>The Global Catalogue of Microorganisms (GCM) 10K type strain sequencing project: providing services to taxonomists for standard genome sequencing and annotation.</title>
        <authorList>
            <consortium name="The Broad Institute Genomics Platform"/>
            <consortium name="The Broad Institute Genome Sequencing Center for Infectious Disease"/>
            <person name="Wu L."/>
            <person name="Ma J."/>
        </authorList>
    </citation>
    <scope>NUCLEOTIDE SEQUENCE [LARGE SCALE GENOMIC DNA]</scope>
    <source>
        <strain evidence="5 6">JCM 14718</strain>
    </source>
</reference>
<accession>A0ABN2IZJ9</accession>
<dbReference type="Gene3D" id="2.160.20.20">
    <property type="match status" value="1"/>
</dbReference>
<dbReference type="InterPro" id="IPR003593">
    <property type="entry name" value="AAA+_ATPase"/>
</dbReference>
<dbReference type="Pfam" id="PF00004">
    <property type="entry name" value="AAA"/>
    <property type="match status" value="1"/>
</dbReference>
<comment type="similarity">
    <text evidence="1">Belongs to the CbxX/CfxQ family.</text>
</comment>
<comment type="caution">
    <text evidence="5">The sequence shown here is derived from an EMBL/GenBank/DDBJ whole genome shotgun (WGS) entry which is preliminary data.</text>
</comment>
<evidence type="ECO:0000256" key="3">
    <source>
        <dbReference type="ARBA" id="ARBA00022840"/>
    </source>
</evidence>
<name>A0ABN2IZJ9_9ACTN</name>